<keyword evidence="4" id="KW-0808">Transferase</keyword>
<feature type="domain" description="Histidine kinase" evidence="9">
    <location>
        <begin position="820"/>
        <end position="1038"/>
    </location>
</feature>
<dbReference type="CDD" id="cd17546">
    <property type="entry name" value="REC_hyHK_CKI1_RcsC-like"/>
    <property type="match status" value="1"/>
</dbReference>
<dbReference type="Proteomes" id="UP000578091">
    <property type="component" value="Unassembled WGS sequence"/>
</dbReference>
<evidence type="ECO:0000256" key="6">
    <source>
        <dbReference type="ARBA" id="ARBA00023012"/>
    </source>
</evidence>
<feature type="domain" description="Response regulatory" evidence="10">
    <location>
        <begin position="1057"/>
        <end position="1171"/>
    </location>
</feature>
<dbReference type="CDD" id="cd00082">
    <property type="entry name" value="HisKA"/>
    <property type="match status" value="1"/>
</dbReference>
<evidence type="ECO:0000256" key="3">
    <source>
        <dbReference type="ARBA" id="ARBA00022553"/>
    </source>
</evidence>
<dbReference type="InterPro" id="IPR005467">
    <property type="entry name" value="His_kinase_dom"/>
</dbReference>
<dbReference type="InterPro" id="IPR003594">
    <property type="entry name" value="HATPase_dom"/>
</dbReference>
<dbReference type="PROSITE" id="PS50110">
    <property type="entry name" value="RESPONSE_REGULATORY"/>
    <property type="match status" value="1"/>
</dbReference>
<dbReference type="InterPro" id="IPR003661">
    <property type="entry name" value="HisK_dim/P_dom"/>
</dbReference>
<dbReference type="AlphaFoldDB" id="A0A853JFZ4"/>
<reference evidence="11 12" key="1">
    <citation type="submission" date="2020-07" db="EMBL/GenBank/DDBJ databases">
        <title>Luteimonas sp. SJ-92.</title>
        <authorList>
            <person name="Huang X.-X."/>
            <person name="Xu L."/>
            <person name="Sun J.-Q."/>
        </authorList>
    </citation>
    <scope>NUCLEOTIDE SEQUENCE [LARGE SCALE GENOMIC DNA]</scope>
    <source>
        <strain evidence="11 12">SJ-92</strain>
    </source>
</reference>
<dbReference type="InterPro" id="IPR011123">
    <property type="entry name" value="Y_Y_Y"/>
</dbReference>
<evidence type="ECO:0000256" key="8">
    <source>
        <dbReference type="SAM" id="Phobius"/>
    </source>
</evidence>
<keyword evidence="12" id="KW-1185">Reference proteome</keyword>
<dbReference type="FunFam" id="1.10.287.130:FF:000028">
    <property type="entry name" value="Hybrid signal transduction histidine kinase"/>
    <property type="match status" value="1"/>
</dbReference>
<dbReference type="InterPro" id="IPR011006">
    <property type="entry name" value="CheY-like_superfamily"/>
</dbReference>
<evidence type="ECO:0000256" key="5">
    <source>
        <dbReference type="ARBA" id="ARBA00022777"/>
    </source>
</evidence>
<dbReference type="Pfam" id="PF07495">
    <property type="entry name" value="Y_Y_Y"/>
    <property type="match status" value="1"/>
</dbReference>
<dbReference type="InterPro" id="IPR036097">
    <property type="entry name" value="HisK_dim/P_sf"/>
</dbReference>
<dbReference type="InterPro" id="IPR036890">
    <property type="entry name" value="HATPase_C_sf"/>
</dbReference>
<keyword evidence="8" id="KW-1133">Transmembrane helix</keyword>
<accession>A0A853JFZ4</accession>
<proteinExistence type="predicted"/>
<keyword evidence="8" id="KW-0472">Membrane</keyword>
<dbReference type="Gene3D" id="3.40.50.2300">
    <property type="match status" value="1"/>
</dbReference>
<evidence type="ECO:0000259" key="9">
    <source>
        <dbReference type="PROSITE" id="PS50109"/>
    </source>
</evidence>
<name>A0A853JFZ4_9GAMM</name>
<comment type="catalytic activity">
    <reaction evidence="1">
        <text>ATP + protein L-histidine = ADP + protein N-phospho-L-histidine.</text>
        <dbReference type="EC" id="2.7.13.3"/>
    </reaction>
</comment>
<gene>
    <name evidence="11" type="ORF">H0E84_18210</name>
</gene>
<dbReference type="Pfam" id="PF00072">
    <property type="entry name" value="Response_reg"/>
    <property type="match status" value="1"/>
</dbReference>
<dbReference type="Pfam" id="PF00512">
    <property type="entry name" value="HisKA"/>
    <property type="match status" value="1"/>
</dbReference>
<evidence type="ECO:0000256" key="7">
    <source>
        <dbReference type="PROSITE-ProRule" id="PRU00169"/>
    </source>
</evidence>
<dbReference type="SUPFAM" id="SSF63829">
    <property type="entry name" value="Calcium-dependent phosphotriesterase"/>
    <property type="match status" value="2"/>
</dbReference>
<dbReference type="GO" id="GO:0005886">
    <property type="term" value="C:plasma membrane"/>
    <property type="evidence" value="ECO:0007669"/>
    <property type="project" value="TreeGrafter"/>
</dbReference>
<dbReference type="PANTHER" id="PTHR43047">
    <property type="entry name" value="TWO-COMPONENT HISTIDINE PROTEIN KINASE"/>
    <property type="match status" value="1"/>
</dbReference>
<dbReference type="CDD" id="cd16922">
    <property type="entry name" value="HATPase_EvgS-ArcB-TorS-like"/>
    <property type="match status" value="1"/>
</dbReference>
<evidence type="ECO:0000259" key="10">
    <source>
        <dbReference type="PROSITE" id="PS50110"/>
    </source>
</evidence>
<dbReference type="InterPro" id="IPR013783">
    <property type="entry name" value="Ig-like_fold"/>
</dbReference>
<dbReference type="Gene3D" id="2.60.40.10">
    <property type="entry name" value="Immunoglobulins"/>
    <property type="match status" value="1"/>
</dbReference>
<organism evidence="11 12">
    <name type="scientific">Luteimonas salinisoli</name>
    <dbReference type="NCBI Taxonomy" id="2752307"/>
    <lineage>
        <taxon>Bacteria</taxon>
        <taxon>Pseudomonadati</taxon>
        <taxon>Pseudomonadota</taxon>
        <taxon>Gammaproteobacteria</taxon>
        <taxon>Lysobacterales</taxon>
        <taxon>Lysobacteraceae</taxon>
        <taxon>Luteimonas</taxon>
    </lineage>
</organism>
<dbReference type="SUPFAM" id="SSF55874">
    <property type="entry name" value="ATPase domain of HSP90 chaperone/DNA topoisomerase II/histidine kinase"/>
    <property type="match status" value="1"/>
</dbReference>
<dbReference type="GO" id="GO:0000155">
    <property type="term" value="F:phosphorelay sensor kinase activity"/>
    <property type="evidence" value="ECO:0007669"/>
    <property type="project" value="InterPro"/>
</dbReference>
<dbReference type="SMART" id="SM00448">
    <property type="entry name" value="REC"/>
    <property type="match status" value="1"/>
</dbReference>
<dbReference type="RefSeq" id="WP_180680067.1">
    <property type="nucleotide sequence ID" value="NZ_JACCKA010000091.1"/>
</dbReference>
<dbReference type="Gene3D" id="2.130.10.10">
    <property type="entry name" value="YVTN repeat-like/Quinoprotein amine dehydrogenase"/>
    <property type="match status" value="3"/>
</dbReference>
<sequence>MLDRTSWLLLALLALGAPVGAALPEMPRFRQLTVADGLPSDTVNALAEDRHGYLWVGTADGLARYNGIDHRLWRREQGLPDNAVRALHVDAENRLWIGTESGLAMLDRGRAQVVDLSDGVGAPVPADRITALASTADGAIWAGTGNTGLYRLEGSAATRYLPDPDDPRALPSATVYDVRTTPDGALWVSTKGGVARWTGDGFEVVAESAVEDSIVYDIMVELGGRLWIGTQFGVYSRETDGRVVPARWDEDAIGLAGNKIYAPLHRDRNGFYWLDTRAGLALGDRDQARIVPIYSQVLQGPVLPDLGEVLEDRGGGLWFASSGAGLWYLPPNWHRFAMLARREGEEDTLGNADVTAMAAGADGAVWLHGSSGVLDRLDPLTGQVEHVHYDRDADYVPDAVLEDAEGNVWFAYYGGVARLGRDSGELRAWNYLDAEDAAIGWPHVGLAEDGNGLIWAATRRHGLQARDRSGRVREQVVPGDGRGLVEQAEIHGIQRAPDGGLWVASGQGLLMWNAGARRFEPVPGARGPGVAAFASGDGETVWMVRDGRLEWYRWDGAELELREVVDGSHGLPAVPFNGIVVDGAGVLWLTCQRGLVRVDPRLKAVQVFGASNGLPGQNIRLPPLVRPHDGRILIATPGSLVIFDPAAVGSAEAVPNLVIESVGVRRAGLVETLDPEAGLLLRHGDRDLRVVARLLNFNDARNNLYRFRLRGYDSDWVEVGAVGERAFSLLQPGRYRLEIVARTAQSLWSAPLELDLEVAPPWWRSWWASLLLLVLVAVLLGAMATGWQRRVRRRMVWERIRHENEVSRNASEAKTRFLATLGHEVRTPMTGVLGMSELLLETPLDGRQRRYTESIQRAGEHLMRLVNDALDLARIEAGRLQLDPQPFDLRQLLDEVAGLMGPMARQRDLGFRLDAARDVPAWVRGDAVRVRQILLNLLGNAIKFTETGSVELAATWLPGAGLRLAVTDTGPGLNAEQRQRLFRRFEQAEGARTAARYGGSGLGLAICQELAAAMGGRIDVDSAPGEGTRFTVELPLPPATAPKAPPAQQPQAAGARRLLLVEDDPTVAEVIAGLLRAQGHAVTHVAHGLAALVELAAHEFDTLLLDLDLPGIDGLALARQLRAQGRAQPLVAITARADAEAEPLARAAGFDAFLRKPVTGQALAEVIAAADAIGVPRR</sequence>
<feature type="modified residue" description="4-aspartylphosphate" evidence="7">
    <location>
        <position position="1106"/>
    </location>
</feature>
<dbReference type="Pfam" id="PF02518">
    <property type="entry name" value="HATPase_c"/>
    <property type="match status" value="1"/>
</dbReference>
<protein>
    <recommendedName>
        <fullName evidence="2">histidine kinase</fullName>
        <ecNumber evidence="2">2.7.13.3</ecNumber>
    </recommendedName>
</protein>
<dbReference type="PROSITE" id="PS50109">
    <property type="entry name" value="HIS_KIN"/>
    <property type="match status" value="1"/>
</dbReference>
<keyword evidence="6" id="KW-0902">Two-component regulatory system</keyword>
<evidence type="ECO:0000256" key="2">
    <source>
        <dbReference type="ARBA" id="ARBA00012438"/>
    </source>
</evidence>
<dbReference type="Gene3D" id="1.10.287.130">
    <property type="match status" value="1"/>
</dbReference>
<dbReference type="InterPro" id="IPR011110">
    <property type="entry name" value="Reg_prop"/>
</dbReference>
<evidence type="ECO:0000313" key="12">
    <source>
        <dbReference type="Proteomes" id="UP000578091"/>
    </source>
</evidence>
<evidence type="ECO:0000313" key="11">
    <source>
        <dbReference type="EMBL" id="NZA28313.1"/>
    </source>
</evidence>
<evidence type="ECO:0000256" key="4">
    <source>
        <dbReference type="ARBA" id="ARBA00022679"/>
    </source>
</evidence>
<dbReference type="Pfam" id="PF07494">
    <property type="entry name" value="Reg_prop"/>
    <property type="match status" value="2"/>
</dbReference>
<comment type="caution">
    <text evidence="11">The sequence shown here is derived from an EMBL/GenBank/DDBJ whole genome shotgun (WGS) entry which is preliminary data.</text>
</comment>
<dbReference type="SUPFAM" id="SSF47384">
    <property type="entry name" value="Homodimeric domain of signal transducing histidine kinase"/>
    <property type="match status" value="1"/>
</dbReference>
<dbReference type="SUPFAM" id="SSF52172">
    <property type="entry name" value="CheY-like"/>
    <property type="match status" value="1"/>
</dbReference>
<dbReference type="EC" id="2.7.13.3" evidence="2"/>
<dbReference type="PRINTS" id="PR00344">
    <property type="entry name" value="BCTRLSENSOR"/>
</dbReference>
<dbReference type="InterPro" id="IPR015943">
    <property type="entry name" value="WD40/YVTN_repeat-like_dom_sf"/>
</dbReference>
<keyword evidence="8" id="KW-0812">Transmembrane</keyword>
<dbReference type="InterPro" id="IPR004358">
    <property type="entry name" value="Sig_transdc_His_kin-like_C"/>
</dbReference>
<dbReference type="FunFam" id="3.30.565.10:FF:000010">
    <property type="entry name" value="Sensor histidine kinase RcsC"/>
    <property type="match status" value="1"/>
</dbReference>
<dbReference type="Gene3D" id="3.30.565.10">
    <property type="entry name" value="Histidine kinase-like ATPase, C-terminal domain"/>
    <property type="match status" value="1"/>
</dbReference>
<keyword evidence="3 7" id="KW-0597">Phosphoprotein</keyword>
<dbReference type="InterPro" id="IPR001789">
    <property type="entry name" value="Sig_transdc_resp-reg_receiver"/>
</dbReference>
<feature type="transmembrane region" description="Helical" evidence="8">
    <location>
        <begin position="766"/>
        <end position="787"/>
    </location>
</feature>
<keyword evidence="5" id="KW-0418">Kinase</keyword>
<evidence type="ECO:0000256" key="1">
    <source>
        <dbReference type="ARBA" id="ARBA00000085"/>
    </source>
</evidence>
<dbReference type="SMART" id="SM00388">
    <property type="entry name" value="HisKA"/>
    <property type="match status" value="1"/>
</dbReference>
<dbReference type="SMART" id="SM00387">
    <property type="entry name" value="HATPase_c"/>
    <property type="match status" value="1"/>
</dbReference>
<dbReference type="GO" id="GO:0009927">
    <property type="term" value="F:histidine phosphotransfer kinase activity"/>
    <property type="evidence" value="ECO:0007669"/>
    <property type="project" value="TreeGrafter"/>
</dbReference>
<dbReference type="EMBL" id="JACCKA010000091">
    <property type="protein sequence ID" value="NZA28313.1"/>
    <property type="molecule type" value="Genomic_DNA"/>
</dbReference>
<dbReference type="PANTHER" id="PTHR43047:SF72">
    <property type="entry name" value="OSMOSENSING HISTIDINE PROTEIN KINASE SLN1"/>
    <property type="match status" value="1"/>
</dbReference>